<gene>
    <name evidence="4" type="primary">AIM11</name>
    <name evidence="6" type="ORF">B5807_11740</name>
</gene>
<evidence type="ECO:0000256" key="4">
    <source>
        <dbReference type="RuleBase" id="RU367098"/>
    </source>
</evidence>
<feature type="compositionally biased region" description="Polar residues" evidence="5">
    <location>
        <begin position="14"/>
        <end position="23"/>
    </location>
</feature>
<accession>A0A1Y2LI92</accession>
<proteinExistence type="inferred from homology"/>
<feature type="compositionally biased region" description="Pro residues" evidence="5">
    <location>
        <begin position="29"/>
        <end position="51"/>
    </location>
</feature>
<dbReference type="PANTHER" id="PTHR39136">
    <property type="entry name" value="ALTERED INHERITANCE OF MITOCHONDRIA PROTEIN 11"/>
    <property type="match status" value="1"/>
</dbReference>
<dbReference type="PANTHER" id="PTHR39136:SF1">
    <property type="entry name" value="ALTERED INHERITANCE OF MITOCHONDRIA PROTEIN 11"/>
    <property type="match status" value="1"/>
</dbReference>
<evidence type="ECO:0000256" key="5">
    <source>
        <dbReference type="SAM" id="MobiDB-lite"/>
    </source>
</evidence>
<sequence length="198" mass="21374">MEALQKLPIIRMMTRSSAPPVNNSTPQDSAPPPPPPPPPPASPSPTPPVPDHTPITSARSLRQLSLFLLGSACLLASTALTRKAVWRRQQRAKPAFYAANTNPHEFFSPVSDALQALNLATINCASVGVMLLGGTMWTLDIADLSEARAILRRRLRYHEIYRAEDEVPNGLGETLIKAGETRLVEEEEGEGGGGAKPR</sequence>
<dbReference type="InParanoid" id="A0A1Y2LI92"/>
<protein>
    <recommendedName>
        <fullName evidence="4">Altered inheritance of mitochondria protein 11</fullName>
    </recommendedName>
</protein>
<keyword evidence="7" id="KW-1185">Reference proteome</keyword>
<dbReference type="InterPro" id="IPR038814">
    <property type="entry name" value="AIM11"/>
</dbReference>
<keyword evidence="2" id="KW-1133">Transmembrane helix</keyword>
<evidence type="ECO:0000256" key="1">
    <source>
        <dbReference type="ARBA" id="ARBA00022692"/>
    </source>
</evidence>
<keyword evidence="1" id="KW-0812">Transmembrane</keyword>
<keyword evidence="3" id="KW-0472">Membrane</keyword>
<reference evidence="6 7" key="1">
    <citation type="journal article" date="2017" name="Genome Announc.">
        <title>Genome sequence of the saprophytic ascomycete Epicoccum nigrum ICMP 19927 strain isolated from New Zealand.</title>
        <authorList>
            <person name="Fokin M."/>
            <person name="Fleetwood D."/>
            <person name="Weir B.S."/>
            <person name="Villas-Boas S.G."/>
        </authorList>
    </citation>
    <scope>NUCLEOTIDE SEQUENCE [LARGE SCALE GENOMIC DNA]</scope>
    <source>
        <strain evidence="6 7">ICMP 19927</strain>
    </source>
</reference>
<evidence type="ECO:0000256" key="2">
    <source>
        <dbReference type="ARBA" id="ARBA00022989"/>
    </source>
</evidence>
<dbReference type="GO" id="GO:0016020">
    <property type="term" value="C:membrane"/>
    <property type="evidence" value="ECO:0007669"/>
    <property type="project" value="UniProtKB-SubCell"/>
</dbReference>
<comment type="subcellular location">
    <subcellularLocation>
        <location evidence="4">Membrane</location>
        <topology evidence="4">Multi-pass membrane protein</topology>
    </subcellularLocation>
</comment>
<evidence type="ECO:0000313" key="7">
    <source>
        <dbReference type="Proteomes" id="UP000193240"/>
    </source>
</evidence>
<dbReference type="OMA" id="TNPHEYF"/>
<evidence type="ECO:0000256" key="3">
    <source>
        <dbReference type="ARBA" id="ARBA00023136"/>
    </source>
</evidence>
<name>A0A1Y2LI92_EPING</name>
<dbReference type="GO" id="GO:0005739">
    <property type="term" value="C:mitochondrion"/>
    <property type="evidence" value="ECO:0007669"/>
    <property type="project" value="TreeGrafter"/>
</dbReference>
<dbReference type="Proteomes" id="UP000193240">
    <property type="component" value="Unassembled WGS sequence"/>
</dbReference>
<organism evidence="6 7">
    <name type="scientific">Epicoccum nigrum</name>
    <name type="common">Soil fungus</name>
    <name type="synonym">Epicoccum purpurascens</name>
    <dbReference type="NCBI Taxonomy" id="105696"/>
    <lineage>
        <taxon>Eukaryota</taxon>
        <taxon>Fungi</taxon>
        <taxon>Dikarya</taxon>
        <taxon>Ascomycota</taxon>
        <taxon>Pezizomycotina</taxon>
        <taxon>Dothideomycetes</taxon>
        <taxon>Pleosporomycetidae</taxon>
        <taxon>Pleosporales</taxon>
        <taxon>Pleosporineae</taxon>
        <taxon>Didymellaceae</taxon>
        <taxon>Epicoccum</taxon>
    </lineage>
</organism>
<evidence type="ECO:0000313" key="6">
    <source>
        <dbReference type="EMBL" id="OSS43626.1"/>
    </source>
</evidence>
<dbReference type="AlphaFoldDB" id="A0A1Y2LI92"/>
<feature type="region of interest" description="Disordered" evidence="5">
    <location>
        <begin position="1"/>
        <end position="55"/>
    </location>
</feature>
<comment type="similarity">
    <text evidence="4">Belongs to the AIM11 family.</text>
</comment>
<dbReference type="STRING" id="105696.A0A1Y2LI92"/>
<dbReference type="EMBL" id="KZ107863">
    <property type="protein sequence ID" value="OSS43626.1"/>
    <property type="molecule type" value="Genomic_DNA"/>
</dbReference>